<reference evidence="1" key="2">
    <citation type="submission" date="2020-09" db="EMBL/GenBank/DDBJ databases">
        <authorList>
            <person name="Sun Q."/>
            <person name="Zhou Y."/>
        </authorList>
    </citation>
    <scope>NUCLEOTIDE SEQUENCE</scope>
    <source>
        <strain evidence="1">CGMCC 1.10749</strain>
    </source>
</reference>
<evidence type="ECO:0000313" key="2">
    <source>
        <dbReference type="Proteomes" id="UP000628079"/>
    </source>
</evidence>
<proteinExistence type="predicted"/>
<gene>
    <name evidence="1" type="ORF">GCM10011314_24120</name>
</gene>
<comment type="caution">
    <text evidence="1">The sequence shown here is derived from an EMBL/GenBank/DDBJ whole genome shotgun (WGS) entry which is preliminary data.</text>
</comment>
<accession>A0A8H9FVF6</accession>
<dbReference type="RefSeq" id="WP_035946748.1">
    <property type="nucleotide sequence ID" value="NZ_BMEA01000002.1"/>
</dbReference>
<name>A0A8H9FVF6_9MICO</name>
<reference evidence="1" key="1">
    <citation type="journal article" date="2014" name="Int. J. Syst. Evol. Microbiol.">
        <title>Complete genome sequence of Corynebacterium casei LMG S-19264T (=DSM 44701T), isolated from a smear-ripened cheese.</title>
        <authorList>
            <consortium name="US DOE Joint Genome Institute (JGI-PGF)"/>
            <person name="Walter F."/>
            <person name="Albersmeier A."/>
            <person name="Kalinowski J."/>
            <person name="Ruckert C."/>
        </authorList>
    </citation>
    <scope>NUCLEOTIDE SEQUENCE</scope>
    <source>
        <strain evidence="1">CGMCC 1.10749</strain>
    </source>
</reference>
<dbReference type="AlphaFoldDB" id="A0A8H9FVF6"/>
<dbReference type="Gene3D" id="3.40.50.2000">
    <property type="entry name" value="Glycogen Phosphorylase B"/>
    <property type="match status" value="1"/>
</dbReference>
<dbReference type="Proteomes" id="UP000628079">
    <property type="component" value="Unassembled WGS sequence"/>
</dbReference>
<dbReference type="SUPFAM" id="SSF53756">
    <property type="entry name" value="UDP-Glycosyltransferase/glycogen phosphorylase"/>
    <property type="match status" value="1"/>
</dbReference>
<organism evidence="1 2">
    <name type="scientific">Knoellia flava</name>
    <dbReference type="NCBI Taxonomy" id="913969"/>
    <lineage>
        <taxon>Bacteria</taxon>
        <taxon>Bacillati</taxon>
        <taxon>Actinomycetota</taxon>
        <taxon>Actinomycetes</taxon>
        <taxon>Micrococcales</taxon>
        <taxon>Intrasporangiaceae</taxon>
        <taxon>Knoellia</taxon>
    </lineage>
</organism>
<sequence length="348" mass="38323">MIRVVAPYGADGSSTRVRILDWLAHVRLDGDTHFYADFPDNRVDRLLRHPRQVARAEYDLRRLDVRGDTVLMSREASPFGRGKTEERILGTAAHSVFDFDDAIYVDSGGPRSWFRPEEKTRRSVAAAHVVVAGNEYLADWAEKHHRDVRVIPSCVEPDDYVPRTSWDLPEGEPVIVWLGSPSTEVFLEPIAPALLQVAQKHGARIRLISGPSHNPALSSLDPVLERVPWSLSGYAHDLAGADVAIAPLTDTAFARGKCAYKLLQYAATALPMIGSPVGANALALERFDGVAATSPAEWADGLDELLTESSTRREQRGRAGLGRVREHYAFEAWRDVWCAAMGLAVGTP</sequence>
<keyword evidence="1" id="KW-0808">Transferase</keyword>
<dbReference type="GO" id="GO:0016740">
    <property type="term" value="F:transferase activity"/>
    <property type="evidence" value="ECO:0007669"/>
    <property type="project" value="UniProtKB-KW"/>
</dbReference>
<evidence type="ECO:0000313" key="1">
    <source>
        <dbReference type="EMBL" id="GGB83659.1"/>
    </source>
</evidence>
<protein>
    <submittedName>
        <fullName evidence="1">Glycosyl transferase</fullName>
    </submittedName>
</protein>
<dbReference type="EMBL" id="BMEA01000002">
    <property type="protein sequence ID" value="GGB83659.1"/>
    <property type="molecule type" value="Genomic_DNA"/>
</dbReference>